<dbReference type="GO" id="GO:0006890">
    <property type="term" value="P:retrograde vesicle-mediated transport, Golgi to endoplasmic reticulum"/>
    <property type="evidence" value="ECO:0007669"/>
    <property type="project" value="InterPro"/>
</dbReference>
<evidence type="ECO:0000256" key="11">
    <source>
        <dbReference type="SAM" id="MobiDB-lite"/>
    </source>
</evidence>
<evidence type="ECO:0000256" key="3">
    <source>
        <dbReference type="ARBA" id="ARBA00022692"/>
    </source>
</evidence>
<keyword evidence="6 12" id="KW-1133">Transmembrane helix</keyword>
<feature type="region of interest" description="Disordered" evidence="11">
    <location>
        <begin position="101"/>
        <end position="121"/>
    </location>
</feature>
<keyword evidence="7 10" id="KW-0175">Coiled coil</keyword>
<dbReference type="OrthoDB" id="46868at2759"/>
<feature type="coiled-coil region" evidence="10">
    <location>
        <begin position="42"/>
        <end position="85"/>
    </location>
</feature>
<protein>
    <submittedName>
        <fullName evidence="14">Sec20-domain-containing protein</fullName>
    </submittedName>
</protein>
<comment type="similarity">
    <text evidence="9">Belongs to the SEC20 family.</text>
</comment>
<evidence type="ECO:0000256" key="8">
    <source>
        <dbReference type="ARBA" id="ARBA00023136"/>
    </source>
</evidence>
<dbReference type="Pfam" id="PF03908">
    <property type="entry name" value="Sec20"/>
    <property type="match status" value="1"/>
</dbReference>
<dbReference type="AlphaFoldDB" id="A0A1X2IX00"/>
<keyword evidence="5" id="KW-0931">ER-Golgi transport</keyword>
<comment type="caution">
    <text evidence="14">The sequence shown here is derived from an EMBL/GenBank/DDBJ whole genome shotgun (WGS) entry which is preliminary data.</text>
</comment>
<evidence type="ECO:0000256" key="5">
    <source>
        <dbReference type="ARBA" id="ARBA00022892"/>
    </source>
</evidence>
<evidence type="ECO:0000256" key="9">
    <source>
        <dbReference type="ARBA" id="ARBA00037934"/>
    </source>
</evidence>
<dbReference type="GO" id="GO:0005789">
    <property type="term" value="C:endoplasmic reticulum membrane"/>
    <property type="evidence" value="ECO:0007669"/>
    <property type="project" value="UniProtKB-SubCell"/>
</dbReference>
<evidence type="ECO:0000256" key="7">
    <source>
        <dbReference type="ARBA" id="ARBA00023054"/>
    </source>
</evidence>
<evidence type="ECO:0000313" key="15">
    <source>
        <dbReference type="Proteomes" id="UP000193560"/>
    </source>
</evidence>
<feature type="domain" description="Sec20 C-terminal" evidence="13">
    <location>
        <begin position="142"/>
        <end position="230"/>
    </location>
</feature>
<evidence type="ECO:0000256" key="6">
    <source>
        <dbReference type="ARBA" id="ARBA00022989"/>
    </source>
</evidence>
<organism evidence="14 15">
    <name type="scientific">Absidia repens</name>
    <dbReference type="NCBI Taxonomy" id="90262"/>
    <lineage>
        <taxon>Eukaryota</taxon>
        <taxon>Fungi</taxon>
        <taxon>Fungi incertae sedis</taxon>
        <taxon>Mucoromycota</taxon>
        <taxon>Mucoromycotina</taxon>
        <taxon>Mucoromycetes</taxon>
        <taxon>Mucorales</taxon>
        <taxon>Cunninghamellaceae</taxon>
        <taxon>Absidia</taxon>
    </lineage>
</organism>
<evidence type="ECO:0000256" key="10">
    <source>
        <dbReference type="SAM" id="Coils"/>
    </source>
</evidence>
<dbReference type="EMBL" id="MCGE01000003">
    <property type="protein sequence ID" value="ORZ23589.1"/>
    <property type="molecule type" value="Genomic_DNA"/>
</dbReference>
<reference evidence="14 15" key="1">
    <citation type="submission" date="2016-07" db="EMBL/GenBank/DDBJ databases">
        <title>Pervasive Adenine N6-methylation of Active Genes in Fungi.</title>
        <authorList>
            <consortium name="DOE Joint Genome Institute"/>
            <person name="Mondo S.J."/>
            <person name="Dannebaum R.O."/>
            <person name="Kuo R.C."/>
            <person name="Labutti K."/>
            <person name="Haridas S."/>
            <person name="Kuo A."/>
            <person name="Salamov A."/>
            <person name="Ahrendt S.R."/>
            <person name="Lipzen A."/>
            <person name="Sullivan W."/>
            <person name="Andreopoulos W.B."/>
            <person name="Clum A."/>
            <person name="Lindquist E."/>
            <person name="Daum C."/>
            <person name="Ramamoorthy G.K."/>
            <person name="Gryganskyi A."/>
            <person name="Culley D."/>
            <person name="Magnuson J.K."/>
            <person name="James T.Y."/>
            <person name="O'Malley M.A."/>
            <person name="Stajich J.E."/>
            <person name="Spatafora J.W."/>
            <person name="Visel A."/>
            <person name="Grigoriev I.V."/>
        </authorList>
    </citation>
    <scope>NUCLEOTIDE SEQUENCE [LARGE SCALE GENOMIC DNA]</scope>
    <source>
        <strain evidence="14 15">NRRL 1336</strain>
    </source>
</reference>
<comment type="subcellular location">
    <subcellularLocation>
        <location evidence="1">Endoplasmic reticulum membrane</location>
        <topology evidence="1">Single-pass type IV membrane protein</topology>
    </subcellularLocation>
</comment>
<dbReference type="STRING" id="90262.A0A1X2IX00"/>
<dbReference type="GO" id="GO:0031201">
    <property type="term" value="C:SNARE complex"/>
    <property type="evidence" value="ECO:0007669"/>
    <property type="project" value="TreeGrafter"/>
</dbReference>
<dbReference type="InterPro" id="IPR005606">
    <property type="entry name" value="Sec20"/>
</dbReference>
<keyword evidence="3 12" id="KW-0812">Transmembrane</keyword>
<dbReference type="InterPro" id="IPR056173">
    <property type="entry name" value="Sec20_C"/>
</dbReference>
<accession>A0A1X2IX00</accession>
<evidence type="ECO:0000256" key="12">
    <source>
        <dbReference type="SAM" id="Phobius"/>
    </source>
</evidence>
<keyword evidence="8 12" id="KW-0472">Membrane</keyword>
<dbReference type="PANTHER" id="PTHR12825">
    <property type="entry name" value="BNIP1-RELATED"/>
    <property type="match status" value="1"/>
</dbReference>
<keyword evidence="4" id="KW-0256">Endoplasmic reticulum</keyword>
<evidence type="ECO:0000259" key="13">
    <source>
        <dbReference type="Pfam" id="PF03908"/>
    </source>
</evidence>
<feature type="transmembrane region" description="Helical" evidence="12">
    <location>
        <begin position="206"/>
        <end position="227"/>
    </location>
</feature>
<dbReference type="GO" id="GO:0005484">
    <property type="term" value="F:SNAP receptor activity"/>
    <property type="evidence" value="ECO:0007669"/>
    <property type="project" value="InterPro"/>
</dbReference>
<evidence type="ECO:0000256" key="2">
    <source>
        <dbReference type="ARBA" id="ARBA00022448"/>
    </source>
</evidence>
<keyword evidence="2" id="KW-0813">Transport</keyword>
<sequence length="359" mass="39843">MDAKFRSLSKQAADCQRLIYRINNVDSLAVQEEVASLIRNDVRRLEKDIQSVKLLADEEDRQATKNQILNRLGEYETQYRQLQITSRQAILKSKQRIQQKEQETREALFGNKRTDGGHNFTEEYELRQRNSRGNDESLLRATSSVTEALQRTSTLMQQELEKSSYSASTLAESSKTLSGTLSEYDNLGSLLTISKRMITHLETSDWFDRLVLLFGVIVFSLVVLYIIKKRTYDVGKSWISWMGSAVIEKKSTSLTISATMESPLAPSSMPMSSLVSSSSSLDVVEPTLSSLIPSPSPTSLVVESLSSSSTSSVLDSISSSSPTSLAVDSLFSSSHTTATLVSTPLDSVSSVIHTWRDEL</sequence>
<keyword evidence="15" id="KW-1185">Reference proteome</keyword>
<gene>
    <name evidence="14" type="ORF">BCR42DRAFT_405087</name>
</gene>
<dbReference type="PANTHER" id="PTHR12825:SF0">
    <property type="entry name" value="VESICLE TRANSPORT PROTEIN SEC20"/>
    <property type="match status" value="1"/>
</dbReference>
<evidence type="ECO:0000256" key="1">
    <source>
        <dbReference type="ARBA" id="ARBA00004163"/>
    </source>
</evidence>
<name>A0A1X2IX00_9FUNG</name>
<evidence type="ECO:0000313" key="14">
    <source>
        <dbReference type="EMBL" id="ORZ23589.1"/>
    </source>
</evidence>
<dbReference type="Proteomes" id="UP000193560">
    <property type="component" value="Unassembled WGS sequence"/>
</dbReference>
<evidence type="ECO:0000256" key="4">
    <source>
        <dbReference type="ARBA" id="ARBA00022824"/>
    </source>
</evidence>
<proteinExistence type="inferred from homology"/>